<feature type="region of interest" description="Disordered" evidence="1">
    <location>
        <begin position="1"/>
        <end position="23"/>
    </location>
</feature>
<dbReference type="EMBL" id="JAPFFF010000056">
    <property type="protein sequence ID" value="KAK8838276.1"/>
    <property type="molecule type" value="Genomic_DNA"/>
</dbReference>
<evidence type="ECO:0000256" key="1">
    <source>
        <dbReference type="SAM" id="MobiDB-lite"/>
    </source>
</evidence>
<gene>
    <name evidence="2" type="ORF">M9Y10_035697</name>
</gene>
<name>A0ABR2GX99_9EUKA</name>
<sequence length="82" mass="9210">MQSSSTIEPDNLFHQRPSALDPDSLNQIRAGRRAAKCSLKIKVSVVSKNNLHNLAYLRRNALIHPPGILFSTYQSIPRLNDN</sequence>
<dbReference type="Proteomes" id="UP001470230">
    <property type="component" value="Unassembled WGS sequence"/>
</dbReference>
<protein>
    <submittedName>
        <fullName evidence="2">Uncharacterized protein</fullName>
    </submittedName>
</protein>
<proteinExistence type="predicted"/>
<accession>A0ABR2GX99</accession>
<keyword evidence="3" id="KW-1185">Reference proteome</keyword>
<organism evidence="2 3">
    <name type="scientific">Tritrichomonas musculus</name>
    <dbReference type="NCBI Taxonomy" id="1915356"/>
    <lineage>
        <taxon>Eukaryota</taxon>
        <taxon>Metamonada</taxon>
        <taxon>Parabasalia</taxon>
        <taxon>Tritrichomonadida</taxon>
        <taxon>Tritrichomonadidae</taxon>
        <taxon>Tritrichomonas</taxon>
    </lineage>
</organism>
<comment type="caution">
    <text evidence="2">The sequence shown here is derived from an EMBL/GenBank/DDBJ whole genome shotgun (WGS) entry which is preliminary data.</text>
</comment>
<evidence type="ECO:0000313" key="2">
    <source>
        <dbReference type="EMBL" id="KAK8838276.1"/>
    </source>
</evidence>
<reference evidence="2 3" key="1">
    <citation type="submission" date="2024-04" db="EMBL/GenBank/DDBJ databases">
        <title>Tritrichomonas musculus Genome.</title>
        <authorList>
            <person name="Alves-Ferreira E."/>
            <person name="Grigg M."/>
            <person name="Lorenzi H."/>
            <person name="Galac M."/>
        </authorList>
    </citation>
    <scope>NUCLEOTIDE SEQUENCE [LARGE SCALE GENOMIC DNA]</scope>
    <source>
        <strain evidence="2 3">EAF2021</strain>
    </source>
</reference>
<evidence type="ECO:0000313" key="3">
    <source>
        <dbReference type="Proteomes" id="UP001470230"/>
    </source>
</evidence>